<evidence type="ECO:0000313" key="1">
    <source>
        <dbReference type="EMBL" id="SHE95420.1"/>
    </source>
</evidence>
<dbReference type="RefSeq" id="WP_072935650.1">
    <property type="nucleotide sequence ID" value="NZ_FQUG01000005.1"/>
</dbReference>
<accession>A0A1M4XPR1</accession>
<dbReference type="Proteomes" id="UP000184404">
    <property type="component" value="Unassembled WGS sequence"/>
</dbReference>
<dbReference type="EMBL" id="FQUG01000005">
    <property type="protein sequence ID" value="SHE95420.1"/>
    <property type="molecule type" value="Genomic_DNA"/>
</dbReference>
<name>A0A1M4XPR1_9FIRM</name>
<sequence length="404" mass="46311">MEKKNYAWPVTTMCKYDYLALCKFVEENDVILREKQIVIFGSGIRGTSFSVQLKRLGYDGFIFTDNNQSKVGGFINEFPIVSYDEIKKQRGQVVIIISVEGGFAIAEQLKNDGFAENKDFFYIESHLYENYVHIFCDSTPCKTLIMGDCGLTDLSLSDTDFENVGEKLQRIIKDGTTKVLAIHAMGMRAYYNIAKAHIRHIHKPDNIILMTNLETFTGKQNLLPRSQHAPLIRQLAEALDFKDEGLNRYAQVTKERFQNYKMDYFTSSDEAMGGMSGDKNNKIVIKLNYMYRMDPENECVVYLKKFIQMCAERNIRLMLFIPPANYQYAVSLWGDRFTDSYEQNTAFLKRVAEDGKVPLLDLSYLLPSVLFADVSTIDETVNQEGREKVAAAINAKYKELAFDD</sequence>
<protein>
    <submittedName>
        <fullName evidence="1">Uncharacterized protein</fullName>
    </submittedName>
</protein>
<reference evidence="1 2" key="1">
    <citation type="submission" date="2016-11" db="EMBL/GenBank/DDBJ databases">
        <authorList>
            <person name="Jaros S."/>
            <person name="Januszkiewicz K."/>
            <person name="Wedrychowicz H."/>
        </authorList>
    </citation>
    <scope>NUCLEOTIDE SEQUENCE [LARGE SCALE GENOMIC DNA]</scope>
    <source>
        <strain evidence="1 2">DSM 10502</strain>
    </source>
</reference>
<keyword evidence="2" id="KW-1185">Reference proteome</keyword>
<dbReference type="OrthoDB" id="1668760at2"/>
<dbReference type="STRING" id="1123243.SAMN02745190_01560"/>
<organism evidence="1 2">
    <name type="scientific">Schwartzia succinivorans DSM 10502</name>
    <dbReference type="NCBI Taxonomy" id="1123243"/>
    <lineage>
        <taxon>Bacteria</taxon>
        <taxon>Bacillati</taxon>
        <taxon>Bacillota</taxon>
        <taxon>Negativicutes</taxon>
        <taxon>Selenomonadales</taxon>
        <taxon>Selenomonadaceae</taxon>
        <taxon>Schwartzia</taxon>
    </lineage>
</organism>
<gene>
    <name evidence="1" type="ORF">SAMN02745190_01560</name>
</gene>
<proteinExistence type="predicted"/>
<evidence type="ECO:0000313" key="2">
    <source>
        <dbReference type="Proteomes" id="UP000184404"/>
    </source>
</evidence>
<dbReference type="AlphaFoldDB" id="A0A1M4XPR1"/>